<sequence>MNTLLTAAPPRTLDRLLAEAGAGPYALWCFDDRAARQAAEAALAARGVSTHIRSAYKPLLHAFLEEIPLEGLTEAAITYPVHPDADPKRFRLETYPLAALLPDVRITLIPGGPALHYDLDLTYGAITKTRRVFAPNRHHVAVSGLPALSPTGWIVTPTRDERLETDLEALFDAAMTALAGRDWSGADGTPGPYFDQLVFDVTLPARDEPLAHGDEVLSLAEALHEDLYFSSLEYFQHISGRPAGDRGLQPGQIVPRVRCGPEPRLEVRLQPFPKSMPAAHTEPPALDMAGAPLTPCQIAASLASLGGEAFTATTRTGRALEARQFQGAGAPVMISAGQHANETTGIVGALRAGRRLAAEGAAFTLSPLENPDGYALHQALIAENPRHMHHAARYTALGDDLEYREEQGILYEKAIRHEAERRSGAKLHINLHGYPSHEWTRPLSGYVPRHFAMWTLPKGFFLILRHHPDWATQAEALVDAVTSHLAAMPGVLEENARQIALYEAHAGETGFQMINGFPCLIGADARHRVPVTLITEYPDETIYGPAFVQGQTVQMETVLAARAAWQRLHRPAAIA</sequence>
<evidence type="ECO:0008006" key="3">
    <source>
        <dbReference type="Google" id="ProtNLM"/>
    </source>
</evidence>
<reference evidence="1 2" key="1">
    <citation type="submission" date="2016-10" db="EMBL/GenBank/DDBJ databases">
        <authorList>
            <person name="de Groot N.N."/>
        </authorList>
    </citation>
    <scope>NUCLEOTIDE SEQUENCE [LARGE SCALE GENOMIC DNA]</scope>
    <source>
        <strain evidence="1 2">CGMCC 1.8925</strain>
    </source>
</reference>
<evidence type="ECO:0000313" key="1">
    <source>
        <dbReference type="EMBL" id="SCY88036.1"/>
    </source>
</evidence>
<dbReference type="OrthoDB" id="7956186at2"/>
<keyword evidence="2" id="KW-1185">Reference proteome</keyword>
<gene>
    <name evidence="1" type="ORF">SAMN05660710_03230</name>
</gene>
<name>A0A1G5JI46_9RHOB</name>
<dbReference type="Proteomes" id="UP000199502">
    <property type="component" value="Unassembled WGS sequence"/>
</dbReference>
<proteinExistence type="predicted"/>
<evidence type="ECO:0000313" key="2">
    <source>
        <dbReference type="Proteomes" id="UP000199502"/>
    </source>
</evidence>
<protein>
    <recommendedName>
        <fullName evidence="3">Zinc carboxypeptidase</fullName>
    </recommendedName>
</protein>
<accession>A0A1G5JI46</accession>
<dbReference type="EMBL" id="FMVT01000013">
    <property type="protein sequence ID" value="SCY88036.1"/>
    <property type="molecule type" value="Genomic_DNA"/>
</dbReference>
<organism evidence="1 2">
    <name type="scientific">Paracoccus tibetensis</name>
    <dbReference type="NCBI Taxonomy" id="336292"/>
    <lineage>
        <taxon>Bacteria</taxon>
        <taxon>Pseudomonadati</taxon>
        <taxon>Pseudomonadota</taxon>
        <taxon>Alphaproteobacteria</taxon>
        <taxon>Rhodobacterales</taxon>
        <taxon>Paracoccaceae</taxon>
        <taxon>Paracoccus</taxon>
    </lineage>
</organism>
<dbReference type="AlphaFoldDB" id="A0A1G5JI46"/>
<dbReference type="STRING" id="336292.SAMN05660710_03230"/>
<dbReference type="RefSeq" id="WP_090747016.1">
    <property type="nucleotide sequence ID" value="NZ_FMVT01000013.1"/>
</dbReference>
<dbReference type="SUPFAM" id="SSF53187">
    <property type="entry name" value="Zn-dependent exopeptidases"/>
    <property type="match status" value="1"/>
</dbReference>
<dbReference type="Gene3D" id="3.40.630.10">
    <property type="entry name" value="Zn peptidases"/>
    <property type="match status" value="1"/>
</dbReference>